<dbReference type="CDD" id="cd00761">
    <property type="entry name" value="Glyco_tranf_GTA_type"/>
    <property type="match status" value="1"/>
</dbReference>
<dbReference type="InterPro" id="IPR050834">
    <property type="entry name" value="Glycosyltransf_2"/>
</dbReference>
<gene>
    <name evidence="2" type="ORF">R2G56_15865</name>
</gene>
<dbReference type="SUPFAM" id="SSF53448">
    <property type="entry name" value="Nucleotide-diphospho-sugar transferases"/>
    <property type="match status" value="1"/>
</dbReference>
<dbReference type="EMBL" id="JAWLIP010000007">
    <property type="protein sequence ID" value="MDV6227777.1"/>
    <property type="molecule type" value="Genomic_DNA"/>
</dbReference>
<dbReference type="PANTHER" id="PTHR43685:SF3">
    <property type="entry name" value="SLR2126 PROTEIN"/>
    <property type="match status" value="1"/>
</dbReference>
<comment type="caution">
    <text evidence="2">The sequence shown here is derived from an EMBL/GenBank/DDBJ whole genome shotgun (WGS) entry which is preliminary data.</text>
</comment>
<organism evidence="2 3">
    <name type="scientific">Nitratireductor aquimarinus</name>
    <dbReference type="NCBI Taxonomy" id="889300"/>
    <lineage>
        <taxon>Bacteria</taxon>
        <taxon>Pseudomonadati</taxon>
        <taxon>Pseudomonadota</taxon>
        <taxon>Alphaproteobacteria</taxon>
        <taxon>Hyphomicrobiales</taxon>
        <taxon>Phyllobacteriaceae</taxon>
        <taxon>Nitratireductor</taxon>
    </lineage>
</organism>
<evidence type="ECO:0000313" key="3">
    <source>
        <dbReference type="Proteomes" id="UP001185659"/>
    </source>
</evidence>
<reference evidence="2 3" key="1">
    <citation type="submission" date="2023-10" db="EMBL/GenBank/DDBJ databases">
        <authorList>
            <person name="Venkata Ramana C."/>
            <person name="Sasikala C."/>
            <person name="Dhurka M."/>
        </authorList>
    </citation>
    <scope>NUCLEOTIDE SEQUENCE [LARGE SCALE GENOMIC DNA]</scope>
    <source>
        <strain evidence="2 3">KCTC 32151</strain>
    </source>
</reference>
<keyword evidence="3" id="KW-1185">Reference proteome</keyword>
<keyword evidence="2" id="KW-0808">Transferase</keyword>
<protein>
    <submittedName>
        <fullName evidence="2">Glycosyltransferase</fullName>
        <ecNumber evidence="2">2.4.-.-</ecNumber>
    </submittedName>
</protein>
<dbReference type="Pfam" id="PF00535">
    <property type="entry name" value="Glycos_transf_2"/>
    <property type="match status" value="1"/>
</dbReference>
<dbReference type="EC" id="2.4.-.-" evidence="2"/>
<dbReference type="Proteomes" id="UP001185659">
    <property type="component" value="Unassembled WGS sequence"/>
</dbReference>
<dbReference type="Gene3D" id="3.90.550.10">
    <property type="entry name" value="Spore Coat Polysaccharide Biosynthesis Protein SpsA, Chain A"/>
    <property type="match status" value="1"/>
</dbReference>
<evidence type="ECO:0000313" key="2">
    <source>
        <dbReference type="EMBL" id="MDV6227777.1"/>
    </source>
</evidence>
<dbReference type="PANTHER" id="PTHR43685">
    <property type="entry name" value="GLYCOSYLTRANSFERASE"/>
    <property type="match status" value="1"/>
</dbReference>
<keyword evidence="2" id="KW-0328">Glycosyltransferase</keyword>
<evidence type="ECO:0000259" key="1">
    <source>
        <dbReference type="Pfam" id="PF00535"/>
    </source>
</evidence>
<name>A0ABU4ANF3_9HYPH</name>
<dbReference type="GO" id="GO:0016757">
    <property type="term" value="F:glycosyltransferase activity"/>
    <property type="evidence" value="ECO:0007669"/>
    <property type="project" value="UniProtKB-KW"/>
</dbReference>
<feature type="domain" description="Glycosyltransferase 2-like" evidence="1">
    <location>
        <begin position="18"/>
        <end position="123"/>
    </location>
</feature>
<dbReference type="InterPro" id="IPR001173">
    <property type="entry name" value="Glyco_trans_2-like"/>
</dbReference>
<dbReference type="RefSeq" id="WP_317561924.1">
    <property type="nucleotide sequence ID" value="NZ_JAWLIP010000007.1"/>
</dbReference>
<dbReference type="InterPro" id="IPR029044">
    <property type="entry name" value="Nucleotide-diphossugar_trans"/>
</dbReference>
<proteinExistence type="predicted"/>
<sequence length="304" mass="33908">MAFEHSHGRMNYRVAVGIATTGRRLILHSVLPHLLHQSQPVDEIVICAAADDDVDPAALGALSGRTRVVFSERGLCRQRNRILECVGEADILLFLDDDFLVAPSYVEETVRIFREYPDVVMSTGTVDADGILGPGIPLEDGLRIIRTRSDAPPSGGEQPVYNGYGCNMAIRMSTVRGYGLRFDENLPLYGWLEDVDFSRQLARHGRIVRSQRLRGVHLGTKTGRTSGIRLGYSQIANPVYLMRKKTMSPRHAAPQIMRNLVANTVKIFRPEPWVDRRGRLSGNMRALVDLVRGRLAPQNVTVLE</sequence>
<accession>A0ABU4ANF3</accession>